<dbReference type="PANTHER" id="PTHR43842:SF2">
    <property type="entry name" value="PROPIONYL-COA CARBOXYLASE BETA CHAIN, MITOCHONDRIAL"/>
    <property type="match status" value="1"/>
</dbReference>
<organism evidence="4 5">
    <name type="scientific">Nocardia brasiliensis</name>
    <dbReference type="NCBI Taxonomy" id="37326"/>
    <lineage>
        <taxon>Bacteria</taxon>
        <taxon>Bacillati</taxon>
        <taxon>Actinomycetota</taxon>
        <taxon>Actinomycetes</taxon>
        <taxon>Mycobacteriales</taxon>
        <taxon>Nocardiaceae</taxon>
        <taxon>Nocardia</taxon>
    </lineage>
</organism>
<evidence type="ECO:0000313" key="4">
    <source>
        <dbReference type="EMBL" id="QIS04019.1"/>
    </source>
</evidence>
<name>A0A6G9XSX9_NOCBR</name>
<dbReference type="RefSeq" id="WP_167463139.1">
    <property type="nucleotide sequence ID" value="NZ_CP046171.1"/>
</dbReference>
<feature type="domain" description="CoA carboxyltransferase N-terminal" evidence="2">
    <location>
        <begin position="4"/>
        <end position="253"/>
    </location>
</feature>
<dbReference type="SUPFAM" id="SSF52096">
    <property type="entry name" value="ClpP/crotonase"/>
    <property type="match status" value="2"/>
</dbReference>
<evidence type="ECO:0000256" key="1">
    <source>
        <dbReference type="ARBA" id="ARBA00006102"/>
    </source>
</evidence>
<dbReference type="InterPro" id="IPR051047">
    <property type="entry name" value="AccD/PCCB"/>
</dbReference>
<comment type="similarity">
    <text evidence="1">Belongs to the AccD/PCCB family.</text>
</comment>
<proteinExistence type="inferred from homology"/>
<dbReference type="PANTHER" id="PTHR43842">
    <property type="entry name" value="PROPIONYL-COA CARBOXYLASE BETA CHAIN"/>
    <property type="match status" value="1"/>
</dbReference>
<dbReference type="InterPro" id="IPR011762">
    <property type="entry name" value="COA_CT_N"/>
</dbReference>
<keyword evidence="4" id="KW-0808">Transferase</keyword>
<dbReference type="EMBL" id="CP046171">
    <property type="protein sequence ID" value="QIS04019.1"/>
    <property type="molecule type" value="Genomic_DNA"/>
</dbReference>
<dbReference type="InterPro" id="IPR034733">
    <property type="entry name" value="AcCoA_carboxyl_beta"/>
</dbReference>
<dbReference type="InterPro" id="IPR029045">
    <property type="entry name" value="ClpP/crotonase-like_dom_sf"/>
</dbReference>
<dbReference type="GO" id="GO:0016740">
    <property type="term" value="F:transferase activity"/>
    <property type="evidence" value="ECO:0007669"/>
    <property type="project" value="UniProtKB-KW"/>
</dbReference>
<dbReference type="PROSITE" id="PS50989">
    <property type="entry name" value="COA_CT_CTER"/>
    <property type="match status" value="1"/>
</dbReference>
<evidence type="ECO:0000313" key="5">
    <source>
        <dbReference type="Proteomes" id="UP000501705"/>
    </source>
</evidence>
<dbReference type="Gene3D" id="3.90.226.10">
    <property type="entry name" value="2-enoyl-CoA Hydratase, Chain A, domain 1"/>
    <property type="match status" value="2"/>
</dbReference>
<dbReference type="InterPro" id="IPR011763">
    <property type="entry name" value="COA_CT_C"/>
</dbReference>
<dbReference type="PROSITE" id="PS50980">
    <property type="entry name" value="COA_CT_NTER"/>
    <property type="match status" value="1"/>
</dbReference>
<dbReference type="Proteomes" id="UP000501705">
    <property type="component" value="Chromosome"/>
</dbReference>
<protein>
    <submittedName>
        <fullName evidence="4">Methylmalonyl-CoA carboxyltransferase</fullName>
    </submittedName>
</protein>
<gene>
    <name evidence="4" type="ORF">F5X71_18315</name>
</gene>
<dbReference type="Pfam" id="PF01039">
    <property type="entry name" value="Carboxyl_trans"/>
    <property type="match status" value="1"/>
</dbReference>
<evidence type="ECO:0000259" key="3">
    <source>
        <dbReference type="PROSITE" id="PS50989"/>
    </source>
</evidence>
<accession>A0A6G9XSX9</accession>
<dbReference type="GO" id="GO:0009317">
    <property type="term" value="C:acetyl-CoA carboxylase complex"/>
    <property type="evidence" value="ECO:0007669"/>
    <property type="project" value="TreeGrafter"/>
</dbReference>
<reference evidence="4 5" key="1">
    <citation type="journal article" date="2019" name="ACS Chem. Biol.">
        <title>Identification and Mobilization of a Cryptic Antibiotic Biosynthesis Gene Locus from a Human-Pathogenic Nocardia Isolate.</title>
        <authorList>
            <person name="Herisse M."/>
            <person name="Ishida K."/>
            <person name="Porter J.L."/>
            <person name="Howden B."/>
            <person name="Hertweck C."/>
            <person name="Stinear T.P."/>
            <person name="Pidot S.J."/>
        </authorList>
    </citation>
    <scope>NUCLEOTIDE SEQUENCE [LARGE SCALE GENOMIC DNA]</scope>
    <source>
        <strain evidence="4 5">AUSMDU00024985</strain>
    </source>
</reference>
<sequence>MSGTREKLEELRGILELAEEPAGEVGIAKRKAKGIPSARARVRALLDPGSFVEMGKLVRQPGANNAMYGDGVVTGRGSIDGRPVVVIAHDQTVHGGSVGEMFGRKVAAAMEFAYEKACPVVAINDSGGARIQDAVTSLAWYALMCRRQEELSGYVPMVAIMLGKCAAGSVYGPVNMDVLVATEKSYMFVTGPEVIKAVTGEVVSAEELGGAAVQAVNGTLHHVAPDEQAAFDWVRNYLSYLPTSCLEQPPLVNPGLEPELTAHDLELNSIIPDSDKVGYDMYEILLRIFDDGEFHEMAAATARNLITGFARVDGRSVGVIANQPQVLGGALDAQCSDKATHFIRLCDAFGLPLIFVVDTPGVLPGVEEERNGVIKRGGRFFRAVIEATVPIVTVVTRKAYGGGYAVMGCKQLGADISLAWPTARIAVMGAESMVGIIGRKQLEATPPAQRAAAREQMIEFYNATIATPWIAAERGYVDAVIEPAQTRLEIRKALRLLREKDTTKPNPRKHSLMPV</sequence>
<evidence type="ECO:0000259" key="2">
    <source>
        <dbReference type="PROSITE" id="PS50980"/>
    </source>
</evidence>
<feature type="domain" description="CoA carboxyltransferase C-terminal" evidence="3">
    <location>
        <begin position="257"/>
        <end position="500"/>
    </location>
</feature>
<dbReference type="GO" id="GO:0004658">
    <property type="term" value="F:propionyl-CoA carboxylase activity"/>
    <property type="evidence" value="ECO:0007669"/>
    <property type="project" value="TreeGrafter"/>
</dbReference>
<dbReference type="AlphaFoldDB" id="A0A6G9XSX9"/>